<dbReference type="SUPFAM" id="SSF54909">
    <property type="entry name" value="Dimeric alpha+beta barrel"/>
    <property type="match status" value="1"/>
</dbReference>
<dbReference type="EMBL" id="JACYXI010000008">
    <property type="protein sequence ID" value="MBD8892557.1"/>
    <property type="molecule type" value="Genomic_DNA"/>
</dbReference>
<evidence type="ECO:0000313" key="1">
    <source>
        <dbReference type="EMBL" id="MBD8892557.1"/>
    </source>
</evidence>
<evidence type="ECO:0000313" key="2">
    <source>
        <dbReference type="Proteomes" id="UP000632063"/>
    </source>
</evidence>
<comment type="caution">
    <text evidence="1">The sequence shown here is derived from an EMBL/GenBank/DDBJ whole genome shotgun (WGS) entry which is preliminary data.</text>
</comment>
<proteinExistence type="predicted"/>
<reference evidence="2" key="1">
    <citation type="submission" date="2020-09" db="EMBL/GenBank/DDBJ databases">
        <title>The genome sequence of strain Labrenzia suaedae 4C16A.</title>
        <authorList>
            <person name="Liu Y."/>
        </authorList>
    </citation>
    <scope>NUCLEOTIDE SEQUENCE [LARGE SCALE GENOMIC DNA]</scope>
    <source>
        <strain evidence="2">4C16A</strain>
    </source>
</reference>
<name>A0ABR9CQJ4_9HYPH</name>
<keyword evidence="2" id="KW-1185">Reference proteome</keyword>
<evidence type="ECO:0008006" key="3">
    <source>
        <dbReference type="Google" id="ProtNLM"/>
    </source>
</evidence>
<dbReference type="Gene3D" id="3.30.70.100">
    <property type="match status" value="1"/>
</dbReference>
<reference evidence="1 2" key="2">
    <citation type="journal article" date="2021" name="Int. J. Syst. Evol. Microbiol.">
        <title>Roseibium litorale sp. nov., isolated from a tidal flat sediment and proposal for the reclassification of Labrenzia polysiphoniae as Roseibium polysiphoniae comb. nov.</title>
        <authorList>
            <person name="Liu Y."/>
            <person name="Pei T."/>
            <person name="Du J."/>
            <person name="Chao M."/>
            <person name="Deng M.R."/>
            <person name="Zhu H."/>
        </authorList>
    </citation>
    <scope>NUCLEOTIDE SEQUENCE [LARGE SCALE GENOMIC DNA]</scope>
    <source>
        <strain evidence="1 2">4C16A</strain>
    </source>
</reference>
<organism evidence="1 2">
    <name type="scientific">Roseibium litorale</name>
    <dbReference type="NCBI Taxonomy" id="2803841"/>
    <lineage>
        <taxon>Bacteria</taxon>
        <taxon>Pseudomonadati</taxon>
        <taxon>Pseudomonadota</taxon>
        <taxon>Alphaproteobacteria</taxon>
        <taxon>Hyphomicrobiales</taxon>
        <taxon>Stappiaceae</taxon>
        <taxon>Roseibium</taxon>
    </lineage>
</organism>
<gene>
    <name evidence="1" type="ORF">IG616_13475</name>
</gene>
<sequence>MITRFALFEGSIKPGKTDAFRAAVTKRLVPLWRQFPGNSDVRVMFGEERDEGAPEFPLILAITYPDRAAMEGALTSAVRGQSRDVTGEIVAEFFDGRIHHHVTEANEYKG</sequence>
<protein>
    <recommendedName>
        <fullName evidence="3">Ethyl tert-butyl ether degradation EthD</fullName>
    </recommendedName>
</protein>
<dbReference type="RefSeq" id="WP_192148686.1">
    <property type="nucleotide sequence ID" value="NZ_JACYXI010000008.1"/>
</dbReference>
<dbReference type="InterPro" id="IPR011008">
    <property type="entry name" value="Dimeric_a/b-barrel"/>
</dbReference>
<dbReference type="Proteomes" id="UP000632063">
    <property type="component" value="Unassembled WGS sequence"/>
</dbReference>
<accession>A0ABR9CQJ4</accession>